<comment type="subcellular location">
    <subcellularLocation>
        <location evidence="1">Nucleus</location>
    </subcellularLocation>
</comment>
<evidence type="ECO:0000256" key="5">
    <source>
        <dbReference type="ARBA" id="ARBA00023015"/>
    </source>
</evidence>
<evidence type="ECO:0000256" key="3">
    <source>
        <dbReference type="ARBA" id="ARBA00022574"/>
    </source>
</evidence>
<dbReference type="InterPro" id="IPR036322">
    <property type="entry name" value="WD40_repeat_dom_sf"/>
</dbReference>
<dbReference type="InterPro" id="IPR007582">
    <property type="entry name" value="TFIID_NTD2"/>
</dbReference>
<dbReference type="SUPFAM" id="SSF160897">
    <property type="entry name" value="Taf5 N-terminal domain-like"/>
    <property type="match status" value="1"/>
</dbReference>
<evidence type="ECO:0000256" key="8">
    <source>
        <dbReference type="SAM" id="MobiDB-lite"/>
    </source>
</evidence>
<evidence type="ECO:0000256" key="2">
    <source>
        <dbReference type="ARBA" id="ARBA00009435"/>
    </source>
</evidence>
<dbReference type="InterPro" id="IPR020472">
    <property type="entry name" value="WD40_PAC1"/>
</dbReference>
<dbReference type="SMART" id="SM00320">
    <property type="entry name" value="WD40"/>
    <property type="match status" value="6"/>
</dbReference>
<evidence type="ECO:0000256" key="6">
    <source>
        <dbReference type="ARBA" id="ARBA00023163"/>
    </source>
</evidence>
<dbReference type="InterPro" id="IPR037264">
    <property type="entry name" value="TFIID_NTD2_sf"/>
</dbReference>
<dbReference type="PROSITE" id="PS50082">
    <property type="entry name" value="WD_REPEATS_2"/>
    <property type="match status" value="6"/>
</dbReference>
<feature type="region of interest" description="Disordered" evidence="8">
    <location>
        <begin position="53"/>
        <end position="91"/>
    </location>
</feature>
<organism evidence="10 11">
    <name type="scientific">Kwoniella shandongensis</name>
    <dbReference type="NCBI Taxonomy" id="1734106"/>
    <lineage>
        <taxon>Eukaryota</taxon>
        <taxon>Fungi</taxon>
        <taxon>Dikarya</taxon>
        <taxon>Basidiomycota</taxon>
        <taxon>Agaricomycotina</taxon>
        <taxon>Tremellomycetes</taxon>
        <taxon>Tremellales</taxon>
        <taxon>Cryptococcaceae</taxon>
        <taxon>Kwoniella</taxon>
    </lineage>
</organism>
<feature type="compositionally biased region" description="Acidic residues" evidence="8">
    <location>
        <begin position="443"/>
        <end position="456"/>
    </location>
</feature>
<reference evidence="10" key="1">
    <citation type="submission" date="2017-08" db="EMBL/GenBank/DDBJ databases">
        <authorList>
            <person name="Cuomo C."/>
            <person name="Billmyre B."/>
            <person name="Heitman J."/>
        </authorList>
    </citation>
    <scope>NUCLEOTIDE SEQUENCE</scope>
    <source>
        <strain evidence="10">CBS 12478</strain>
    </source>
</reference>
<keyword evidence="11" id="KW-1185">Reference proteome</keyword>
<dbReference type="InterPro" id="IPR019775">
    <property type="entry name" value="WD40_repeat_CS"/>
</dbReference>
<evidence type="ECO:0000256" key="4">
    <source>
        <dbReference type="ARBA" id="ARBA00022737"/>
    </source>
</evidence>
<proteinExistence type="inferred from homology"/>
<feature type="compositionally biased region" description="Polar residues" evidence="8">
    <location>
        <begin position="386"/>
        <end position="403"/>
    </location>
</feature>
<accession>A0A5M6BS24</accession>
<dbReference type="Gene3D" id="1.25.40.500">
    <property type="entry name" value="TFIID subunit TAF5, NTD2 domain"/>
    <property type="match status" value="1"/>
</dbReference>
<dbReference type="CDD" id="cd08044">
    <property type="entry name" value="TAF5_NTD2"/>
    <property type="match status" value="1"/>
</dbReference>
<dbReference type="Gene3D" id="2.130.10.10">
    <property type="entry name" value="YVTN repeat-like/Quinoprotein amine dehydrogenase"/>
    <property type="match status" value="2"/>
</dbReference>
<keyword evidence="4" id="KW-0677">Repeat</keyword>
<dbReference type="GO" id="GO:0005669">
    <property type="term" value="C:transcription factor TFIID complex"/>
    <property type="evidence" value="ECO:0007669"/>
    <property type="project" value="TreeGrafter"/>
</dbReference>
<evidence type="ECO:0000313" key="11">
    <source>
        <dbReference type="Proteomes" id="UP000322225"/>
    </source>
</evidence>
<dbReference type="PRINTS" id="PR00320">
    <property type="entry name" value="GPROTEINBRPT"/>
</dbReference>
<dbReference type="PANTHER" id="PTHR19879">
    <property type="entry name" value="TRANSCRIPTION INITIATION FACTOR TFIID"/>
    <property type="match status" value="1"/>
</dbReference>
<reference evidence="10" key="2">
    <citation type="submission" date="2024-01" db="EMBL/GenBank/DDBJ databases">
        <title>Comparative genomics of Cryptococcus and Kwoniella reveals pathogenesis evolution and contrasting modes of karyotype evolution via chromosome fusion or intercentromeric recombination.</title>
        <authorList>
            <person name="Coelho M.A."/>
            <person name="David-Palma M."/>
            <person name="Shea T."/>
            <person name="Bowers K."/>
            <person name="McGinley-Smith S."/>
            <person name="Mohammad A.W."/>
            <person name="Gnirke A."/>
            <person name="Yurkov A.M."/>
            <person name="Nowrousian M."/>
            <person name="Sun S."/>
            <person name="Cuomo C.A."/>
            <person name="Heitman J."/>
        </authorList>
    </citation>
    <scope>NUCLEOTIDE SEQUENCE</scope>
    <source>
        <strain evidence="10">CBS 12478</strain>
    </source>
</reference>
<dbReference type="KEGG" id="ksn:43592215"/>
<evidence type="ECO:0000313" key="10">
    <source>
        <dbReference type="EMBL" id="WWD16408.1"/>
    </source>
</evidence>
<name>A0A5M6BS24_9TREE</name>
<dbReference type="EMBL" id="CP144052">
    <property type="protein sequence ID" value="WWD16408.1"/>
    <property type="molecule type" value="Genomic_DNA"/>
</dbReference>
<feature type="region of interest" description="Disordered" evidence="8">
    <location>
        <begin position="381"/>
        <end position="463"/>
    </location>
</feature>
<comment type="similarity">
    <text evidence="2">Belongs to the WD repeat TAF5 family.</text>
</comment>
<dbReference type="OrthoDB" id="10266330at2759"/>
<dbReference type="Pfam" id="PF04494">
    <property type="entry name" value="TFIID_NTD2"/>
    <property type="match status" value="1"/>
</dbReference>
<feature type="domain" description="TFIID subunit TAF5 NTD2" evidence="9">
    <location>
        <begin position="178"/>
        <end position="285"/>
    </location>
</feature>
<keyword evidence="5" id="KW-0805">Transcription regulation</keyword>
<protein>
    <recommendedName>
        <fullName evidence="9">TFIID subunit TAF5 NTD2 domain-containing protein</fullName>
    </recommendedName>
</protein>
<dbReference type="GO" id="GO:0016251">
    <property type="term" value="F:RNA polymerase II general transcription initiation factor activity"/>
    <property type="evidence" value="ECO:0007669"/>
    <property type="project" value="TreeGrafter"/>
</dbReference>
<dbReference type="PROSITE" id="PS00678">
    <property type="entry name" value="WD_REPEATS_1"/>
    <property type="match status" value="2"/>
</dbReference>
<dbReference type="SUPFAM" id="SSF50978">
    <property type="entry name" value="WD40 repeat-like"/>
    <property type="match status" value="1"/>
</dbReference>
<dbReference type="InterPro" id="IPR001680">
    <property type="entry name" value="WD40_rpt"/>
</dbReference>
<dbReference type="GeneID" id="43592215"/>
<dbReference type="PROSITE" id="PS50294">
    <property type="entry name" value="WD_REPEATS_REGION"/>
    <property type="match status" value="5"/>
</dbReference>
<keyword evidence="6" id="KW-0804">Transcription</keyword>
<dbReference type="InterPro" id="IPR006594">
    <property type="entry name" value="LisH"/>
</dbReference>
<keyword evidence="7" id="KW-0539">Nucleus</keyword>
<sequence length="874" mass="93146">MSQSPAPVAGPSNHAVAPRTDANLLRQFVMEYLQSHGFDKALAMFQQGIADQGGADGTATGGAEKDADGEEEPTAGGVRRSSAGGAGKEAIFRAPGPVPLESNVKRNIPQAQAISASTMSDRITPEFEAQARYIIEQLQKKVEASAAQGGDGDGDDGMKDLKDASGNQESLLDSSDRVEGYSRFRRWVDDGLDMWKPELDNLSFPLFVHTFIELIQFGFLKTAQDFFEKHQAHHQLVHPQEISALASVSTKNHVIANPFCQRILADKYVVPLSRNSNDLLLQWLSGAGLDEEWEAGLHSSAGRAKEAVKGIIFSSITITVTNASTPLDKITIASKSGLIGSALPSAMPIEAFNTATSLKLGPPPMTDKLKEQVARTLQDEAAAAPNGTTSPQKSGSALPNGQPNGHDANGDIDMTSPSQDGPVENQETPARASPVVREVKLEPDEDRDPDLVSPEESETHPPIPAVFRIPDLKREVEAIRDKRKMIRLGPGALEGKAGSSSSAVLPSVVAFTLFDHGENASAVEFSRDSSLLGVGSSESCVRLWSLKGEKLKGKSVDPLDGTLVEDEGLPMRKLVGHSGPVYSLSFDPVYGSAAPPQTMLSSSQDGTVRLWSLDTYSNLVVYRGHGRDPVWDVEWGPMGVYFATASRDRTARLWSSDRVTPLRMYTGHLSDVNCVKFHPNSLYLATGSNDASCRLWDVQRGACVRLFLGHTDAVTTMAISPDGKTLASAGLDCSIWLWDLGSSRPIKKMVGHKAPIQSLSFSAESSVLVSGGLDSTVRCWDVKSAGGERQPSGGEGMFAGAGAGGVVNEQGSLPMGPGSGGWDDAQNTADLLATFPTKRTPVLKTHYTPRNLCMVAGSFVPPSAGVKPQGQSGQ</sequence>
<dbReference type="Pfam" id="PF00400">
    <property type="entry name" value="WD40"/>
    <property type="match status" value="5"/>
</dbReference>
<dbReference type="PANTHER" id="PTHR19879:SF1">
    <property type="entry name" value="CANNONBALL-RELATED"/>
    <property type="match status" value="1"/>
</dbReference>
<dbReference type="CDD" id="cd00200">
    <property type="entry name" value="WD40"/>
    <property type="match status" value="1"/>
</dbReference>
<evidence type="ECO:0000259" key="9">
    <source>
        <dbReference type="Pfam" id="PF04494"/>
    </source>
</evidence>
<dbReference type="AlphaFoldDB" id="A0A5M6BS24"/>
<evidence type="ECO:0000256" key="1">
    <source>
        <dbReference type="ARBA" id="ARBA00004123"/>
    </source>
</evidence>
<gene>
    <name evidence="10" type="ORF">CI109_100834</name>
</gene>
<dbReference type="InterPro" id="IPR015943">
    <property type="entry name" value="WD40/YVTN_repeat-like_dom_sf"/>
</dbReference>
<dbReference type="RefSeq" id="XP_031857698.1">
    <property type="nucleotide sequence ID" value="XM_032008043.1"/>
</dbReference>
<dbReference type="GO" id="GO:0006367">
    <property type="term" value="P:transcription initiation at RNA polymerase II promoter"/>
    <property type="evidence" value="ECO:0007669"/>
    <property type="project" value="TreeGrafter"/>
</dbReference>
<dbReference type="Proteomes" id="UP000322225">
    <property type="component" value="Chromosome 2"/>
</dbReference>
<keyword evidence="3" id="KW-0853">WD repeat</keyword>
<dbReference type="PROSITE" id="PS50896">
    <property type="entry name" value="LISH"/>
    <property type="match status" value="1"/>
</dbReference>
<evidence type="ECO:0000256" key="7">
    <source>
        <dbReference type="ARBA" id="ARBA00023242"/>
    </source>
</evidence>
<feature type="region of interest" description="Disordered" evidence="8">
    <location>
        <begin position="144"/>
        <end position="174"/>
    </location>
</feature>